<evidence type="ECO:0008006" key="3">
    <source>
        <dbReference type="Google" id="ProtNLM"/>
    </source>
</evidence>
<dbReference type="STRING" id="1528.SAMN04488579_101127"/>
<protein>
    <recommendedName>
        <fullName evidence="3">DUF4125 domain-containing protein</fullName>
    </recommendedName>
</protein>
<dbReference type="RefSeq" id="WP_090242378.1">
    <property type="nucleotide sequence ID" value="NZ_FNOU01000001.1"/>
</dbReference>
<dbReference type="Pfam" id="PF13526">
    <property type="entry name" value="DUF4125"/>
    <property type="match status" value="1"/>
</dbReference>
<dbReference type="InterPro" id="IPR025191">
    <property type="entry name" value="DUF4125"/>
</dbReference>
<proteinExistence type="predicted"/>
<dbReference type="Proteomes" id="UP000199652">
    <property type="component" value="Unassembled WGS sequence"/>
</dbReference>
<evidence type="ECO:0000313" key="1">
    <source>
        <dbReference type="EMBL" id="SDX31581.1"/>
    </source>
</evidence>
<dbReference type="EMBL" id="FNOU01000001">
    <property type="protein sequence ID" value="SDX31581.1"/>
    <property type="molecule type" value="Genomic_DNA"/>
</dbReference>
<reference evidence="2" key="1">
    <citation type="submission" date="2016-10" db="EMBL/GenBank/DDBJ databases">
        <authorList>
            <person name="Varghese N."/>
            <person name="Submissions S."/>
        </authorList>
    </citation>
    <scope>NUCLEOTIDE SEQUENCE [LARGE SCALE GENOMIC DNA]</scope>
    <source>
        <strain evidence="2">VPI 5359</strain>
    </source>
</reference>
<accession>A0A1H3AQA1</accession>
<gene>
    <name evidence="1" type="ORF">SAMN04488579_101127</name>
</gene>
<evidence type="ECO:0000313" key="2">
    <source>
        <dbReference type="Proteomes" id="UP000199652"/>
    </source>
</evidence>
<dbReference type="OrthoDB" id="5387164at2"/>
<name>A0A1H3AQA1_EUBBA</name>
<sequence length="204" mass="24136">MKLIIEYIIELEWKFMDRVKNIGGRVDCQDDWRTFYIMRKSQLRGWSFEVLDSYHDDLQEAREAGRNPMTEKYGYMMAKTDPSVYATIEPYLPKLTPEKQNLIDEICKIHLLWLEELAQGYPTLIKRGRSIYSTQDSIQQTSFETYLRGELSTYSIKTLLLYKDYIDTLNSRGENLNKNILAEEVKQYGFQSLSEAERKLPRKS</sequence>
<organism evidence="1 2">
    <name type="scientific">Eubacterium barkeri</name>
    <name type="common">Clostridium barkeri</name>
    <dbReference type="NCBI Taxonomy" id="1528"/>
    <lineage>
        <taxon>Bacteria</taxon>
        <taxon>Bacillati</taxon>
        <taxon>Bacillota</taxon>
        <taxon>Clostridia</taxon>
        <taxon>Eubacteriales</taxon>
        <taxon>Eubacteriaceae</taxon>
        <taxon>Eubacterium</taxon>
    </lineage>
</organism>
<keyword evidence="2" id="KW-1185">Reference proteome</keyword>
<dbReference type="AlphaFoldDB" id="A0A1H3AQA1"/>